<dbReference type="PANTHER" id="PTHR46011:SF6">
    <property type="entry name" value="HIGH ZINC ACTIVATED NUCLEAR RECEPTOR PROTEIN"/>
    <property type="match status" value="1"/>
</dbReference>
<dbReference type="GO" id="GO:0005634">
    <property type="term" value="C:nucleus"/>
    <property type="evidence" value="ECO:0007669"/>
    <property type="project" value="TreeGrafter"/>
</dbReference>
<keyword evidence="3" id="KW-0675">Receptor</keyword>
<dbReference type="SUPFAM" id="SSF48508">
    <property type="entry name" value="Nuclear receptor ligand-binding domain"/>
    <property type="match status" value="1"/>
</dbReference>
<dbReference type="Gene3D" id="1.10.565.10">
    <property type="entry name" value="Retinoid X Receptor"/>
    <property type="match status" value="1"/>
</dbReference>
<dbReference type="Pfam" id="PF00104">
    <property type="entry name" value="Hormone_recep"/>
    <property type="match status" value="1"/>
</dbReference>
<sequence>MRACDHERFFESCPDKIDKVKIIRYYNDHEAGMERICREVREHLDRSNKGDRRFFKLVKPTDYEFLALIGLALWNYEISNVNEKLLLLSLRNRAMIMRELYSYYAQQGKLDYAERIGQIYCVLVYFQSSVLKIDEDFQMFLLQGVYKEHFEIKFGRLCAINDK</sequence>
<keyword evidence="2" id="KW-0804">Transcription</keyword>
<dbReference type="InterPro" id="IPR035500">
    <property type="entry name" value="NHR-like_dom_sf"/>
</dbReference>
<proteinExistence type="predicted"/>
<evidence type="ECO:0000259" key="4">
    <source>
        <dbReference type="Pfam" id="PF00104"/>
    </source>
</evidence>
<evidence type="ECO:0000313" key="6">
    <source>
        <dbReference type="Proteomes" id="UP001432027"/>
    </source>
</evidence>
<name>A0AAV5T995_9BILA</name>
<keyword evidence="1" id="KW-0805">Transcription regulation</keyword>
<accession>A0AAV5T995</accession>
<comment type="caution">
    <text evidence="5">The sequence shown here is derived from an EMBL/GenBank/DDBJ whole genome shotgun (WGS) entry which is preliminary data.</text>
</comment>
<protein>
    <recommendedName>
        <fullName evidence="4">NR LBD domain-containing protein</fullName>
    </recommendedName>
</protein>
<feature type="domain" description="NR LBD" evidence="4">
    <location>
        <begin position="57"/>
        <end position="140"/>
    </location>
</feature>
<gene>
    <name evidence="5" type="ORF">PENTCL1PPCAC_14325</name>
</gene>
<dbReference type="EMBL" id="BTSX01000004">
    <property type="protein sequence ID" value="GMS92150.1"/>
    <property type="molecule type" value="Genomic_DNA"/>
</dbReference>
<reference evidence="5" key="1">
    <citation type="submission" date="2023-10" db="EMBL/GenBank/DDBJ databases">
        <title>Genome assembly of Pristionchus species.</title>
        <authorList>
            <person name="Yoshida K."/>
            <person name="Sommer R.J."/>
        </authorList>
    </citation>
    <scope>NUCLEOTIDE SEQUENCE</scope>
    <source>
        <strain evidence="5">RS0144</strain>
    </source>
</reference>
<keyword evidence="6" id="KW-1185">Reference proteome</keyword>
<dbReference type="PANTHER" id="PTHR46011">
    <property type="entry name" value="NUCLEAR HORMONE RECEPTOR FAMILY MEMBER NHR-86-RELATED"/>
    <property type="match status" value="1"/>
</dbReference>
<dbReference type="GO" id="GO:0003700">
    <property type="term" value="F:DNA-binding transcription factor activity"/>
    <property type="evidence" value="ECO:0007669"/>
    <property type="project" value="TreeGrafter"/>
</dbReference>
<evidence type="ECO:0000256" key="3">
    <source>
        <dbReference type="ARBA" id="ARBA00023170"/>
    </source>
</evidence>
<evidence type="ECO:0000313" key="5">
    <source>
        <dbReference type="EMBL" id="GMS92150.1"/>
    </source>
</evidence>
<organism evidence="5 6">
    <name type="scientific">Pristionchus entomophagus</name>
    <dbReference type="NCBI Taxonomy" id="358040"/>
    <lineage>
        <taxon>Eukaryota</taxon>
        <taxon>Metazoa</taxon>
        <taxon>Ecdysozoa</taxon>
        <taxon>Nematoda</taxon>
        <taxon>Chromadorea</taxon>
        <taxon>Rhabditida</taxon>
        <taxon>Rhabditina</taxon>
        <taxon>Diplogasteromorpha</taxon>
        <taxon>Diplogasteroidea</taxon>
        <taxon>Neodiplogasteridae</taxon>
        <taxon>Pristionchus</taxon>
    </lineage>
</organism>
<evidence type="ECO:0000256" key="2">
    <source>
        <dbReference type="ARBA" id="ARBA00023163"/>
    </source>
</evidence>
<dbReference type="AlphaFoldDB" id="A0AAV5T995"/>
<dbReference type="InterPro" id="IPR000536">
    <property type="entry name" value="Nucl_hrmn_rcpt_lig-bd"/>
</dbReference>
<dbReference type="Proteomes" id="UP001432027">
    <property type="component" value="Unassembled WGS sequence"/>
</dbReference>
<evidence type="ECO:0000256" key="1">
    <source>
        <dbReference type="ARBA" id="ARBA00023015"/>
    </source>
</evidence>